<dbReference type="Gene3D" id="2.30.42.10">
    <property type="match status" value="1"/>
</dbReference>
<dbReference type="CDD" id="cd06779">
    <property type="entry name" value="cpPDZ_Deg_HtrA-like"/>
    <property type="match status" value="1"/>
</dbReference>
<dbReference type="SMART" id="SM00228">
    <property type="entry name" value="PDZ"/>
    <property type="match status" value="1"/>
</dbReference>
<comment type="caution">
    <text evidence="4">The sequence shown here is derived from an EMBL/GenBank/DDBJ whole genome shotgun (WGS) entry which is preliminary data.</text>
</comment>
<dbReference type="InterPro" id="IPR036034">
    <property type="entry name" value="PDZ_sf"/>
</dbReference>
<dbReference type="InterPro" id="IPR009003">
    <property type="entry name" value="Peptidase_S1_PA"/>
</dbReference>
<feature type="domain" description="PDZ" evidence="3">
    <location>
        <begin position="266"/>
        <end position="375"/>
    </location>
</feature>
<dbReference type="SUPFAM" id="SSF50494">
    <property type="entry name" value="Trypsin-like serine proteases"/>
    <property type="match status" value="1"/>
</dbReference>
<evidence type="ECO:0000256" key="2">
    <source>
        <dbReference type="ARBA" id="ARBA00022801"/>
    </source>
</evidence>
<protein>
    <submittedName>
        <fullName evidence="4">Trypsin-like peptidase domain-containing protein</fullName>
    </submittedName>
</protein>
<dbReference type="SUPFAM" id="SSF50156">
    <property type="entry name" value="PDZ domain-like"/>
    <property type="match status" value="1"/>
</dbReference>
<dbReference type="PANTHER" id="PTHR43343:SF3">
    <property type="entry name" value="PROTEASE DO-LIKE 8, CHLOROPLASTIC"/>
    <property type="match status" value="1"/>
</dbReference>
<dbReference type="PRINTS" id="PR00834">
    <property type="entry name" value="PROTEASES2C"/>
</dbReference>
<dbReference type="Pfam" id="PF13365">
    <property type="entry name" value="Trypsin_2"/>
    <property type="match status" value="1"/>
</dbReference>
<evidence type="ECO:0000313" key="5">
    <source>
        <dbReference type="Proteomes" id="UP001595818"/>
    </source>
</evidence>
<proteinExistence type="predicted"/>
<keyword evidence="1" id="KW-0645">Protease</keyword>
<dbReference type="Gene3D" id="2.40.10.120">
    <property type="match status" value="1"/>
</dbReference>
<keyword evidence="2" id="KW-0378">Hydrolase</keyword>
<organism evidence="4 5">
    <name type="scientific">Negadavirga shengliensis</name>
    <dbReference type="NCBI Taxonomy" id="1389218"/>
    <lineage>
        <taxon>Bacteria</taxon>
        <taxon>Pseudomonadati</taxon>
        <taxon>Bacteroidota</taxon>
        <taxon>Cytophagia</taxon>
        <taxon>Cytophagales</taxon>
        <taxon>Cyclobacteriaceae</taxon>
        <taxon>Negadavirga</taxon>
    </lineage>
</organism>
<dbReference type="InterPro" id="IPR051201">
    <property type="entry name" value="Chloro_Bact_Ser_Proteases"/>
</dbReference>
<reference evidence="5" key="1">
    <citation type="journal article" date="2019" name="Int. J. Syst. Evol. Microbiol.">
        <title>The Global Catalogue of Microorganisms (GCM) 10K type strain sequencing project: providing services to taxonomists for standard genome sequencing and annotation.</title>
        <authorList>
            <consortium name="The Broad Institute Genomics Platform"/>
            <consortium name="The Broad Institute Genome Sequencing Center for Infectious Disease"/>
            <person name="Wu L."/>
            <person name="Ma J."/>
        </authorList>
    </citation>
    <scope>NUCLEOTIDE SEQUENCE [LARGE SCALE GENOMIC DNA]</scope>
    <source>
        <strain evidence="5">CGMCC 4.7466</strain>
    </source>
</reference>
<dbReference type="Proteomes" id="UP001595818">
    <property type="component" value="Unassembled WGS sequence"/>
</dbReference>
<dbReference type="InterPro" id="IPR001478">
    <property type="entry name" value="PDZ"/>
</dbReference>
<dbReference type="EMBL" id="JBHSJJ010000001">
    <property type="protein sequence ID" value="MFC4870059.1"/>
    <property type="molecule type" value="Genomic_DNA"/>
</dbReference>
<dbReference type="PANTHER" id="PTHR43343">
    <property type="entry name" value="PEPTIDASE S12"/>
    <property type="match status" value="1"/>
</dbReference>
<sequence>MKKNVQILLISFIGGLLGAWFFNHFHQLKAVSDRPILETDWLNIRTASTEVWEEQRNPPGSPASADVPNVPFSFVDASLKSTNSVVFIKNFSGTDTRRYSIFDYFFGQGVPPQRVSTGSGVILSEDGYIITNNHVIDRAETLEVVHQKRTYQASLIGADANTDIAVLKIEAENLPAITVGSSRDLKIGEWVIAVGNPFNLTSTVTAGIVSAKERQINIMGGDFPLESFIQTDAPINPGNSGGALVNINGELVGINTAILSRTGSYTGYGFAVPVDIATKIANDLIKYGEVQKAVPGMDVVEITPELAEEMNLNSLDGVIVSHVIRNGAAEKAGLKRNDVVKKIEDIVITGKGSFEEALSYYYPGHKITVEFLRENRSQKVQVTLQNLLGGTGVIKREFFTSPLLGAKLETVNAIEKDRLNISHGIKISGMTRGYLRDLGLGNGFVITSLNGQPAKDPKMVGEFLEGFSGRLRIEGVTANGQPFMQSYNVR</sequence>
<evidence type="ECO:0000313" key="4">
    <source>
        <dbReference type="EMBL" id="MFC4870059.1"/>
    </source>
</evidence>
<dbReference type="RefSeq" id="WP_377060272.1">
    <property type="nucleotide sequence ID" value="NZ_JBHSJJ010000001.1"/>
</dbReference>
<evidence type="ECO:0000259" key="3">
    <source>
        <dbReference type="SMART" id="SM00228"/>
    </source>
</evidence>
<keyword evidence="5" id="KW-1185">Reference proteome</keyword>
<dbReference type="Pfam" id="PF13180">
    <property type="entry name" value="PDZ_2"/>
    <property type="match status" value="1"/>
</dbReference>
<name>A0ABV9SUS6_9BACT</name>
<evidence type="ECO:0000256" key="1">
    <source>
        <dbReference type="ARBA" id="ARBA00022670"/>
    </source>
</evidence>
<gene>
    <name evidence="4" type="ORF">ACFPFU_00055</name>
</gene>
<dbReference type="InterPro" id="IPR001940">
    <property type="entry name" value="Peptidase_S1C"/>
</dbReference>
<accession>A0ABV9SUS6</accession>